<keyword evidence="3" id="KW-0808">Transferase</keyword>
<feature type="domain" description="DUF1117" evidence="8">
    <location>
        <begin position="153"/>
        <end position="253"/>
    </location>
</feature>
<feature type="domain" description="E3 ubiquitin-protein ligase RNF126-like zinc-ribbon" evidence="9">
    <location>
        <begin position="7"/>
        <end position="37"/>
    </location>
</feature>
<evidence type="ECO:0000259" key="9">
    <source>
        <dbReference type="Pfam" id="PF14369"/>
    </source>
</evidence>
<evidence type="ECO:0000256" key="5">
    <source>
        <dbReference type="ARBA" id="ARBA00022771"/>
    </source>
</evidence>
<protein>
    <recommendedName>
        <fullName evidence="2">RING-type E3 ubiquitin transferase</fullName>
        <ecNumber evidence="2">2.3.2.27</ecNumber>
    </recommendedName>
</protein>
<sequence length="319" mass="35539">MDFSAPSHWCHSCNSFVRVHEDSVCCLDCGGGFVEELELMHQRLIMQLDRVLRRQRVLGDGLRGLVAGMSEVIMGAGFDRILEHFIQFDMMRVSHPPASKVAVDGLPTIEINVDHVKSETHCARNSCPVCRHELPSEATDMDGLAASEESMELIIWRLPRGGYGVGRLNGGRIVGENEVPDDYNETDNVVDVNGSSQRRIIWSTSGIRRRGRGISQAFHNIMSFFSRSRSSPRQLNVDIGFDDEVSRISRRRRAVQFETVSAAGIILSHCWGTALPMCPERDGFSFVRKGGAVLELTRLERIKALILSVILYVAVVLAS</sequence>
<proteinExistence type="predicted"/>
<dbReference type="Proteomes" id="UP001237642">
    <property type="component" value="Unassembled WGS sequence"/>
</dbReference>
<dbReference type="EC" id="2.3.2.27" evidence="2"/>
<keyword evidence="4" id="KW-0479">Metal-binding</keyword>
<keyword evidence="6" id="KW-0833">Ubl conjugation pathway</keyword>
<dbReference type="Pfam" id="PF06547">
    <property type="entry name" value="DUF1117"/>
    <property type="match status" value="1"/>
</dbReference>
<evidence type="ECO:0000256" key="4">
    <source>
        <dbReference type="ARBA" id="ARBA00022723"/>
    </source>
</evidence>
<keyword evidence="5" id="KW-0863">Zinc-finger</keyword>
<accession>A0AAD8GU70</accession>
<evidence type="ECO:0000259" key="8">
    <source>
        <dbReference type="Pfam" id="PF06547"/>
    </source>
</evidence>
<dbReference type="InterPro" id="IPR010543">
    <property type="entry name" value="DUF1117"/>
</dbReference>
<evidence type="ECO:0000313" key="10">
    <source>
        <dbReference type="EMBL" id="KAK1354696.1"/>
    </source>
</evidence>
<evidence type="ECO:0000256" key="3">
    <source>
        <dbReference type="ARBA" id="ARBA00022679"/>
    </source>
</evidence>
<reference evidence="10" key="1">
    <citation type="submission" date="2023-02" db="EMBL/GenBank/DDBJ databases">
        <title>Genome of toxic invasive species Heracleum sosnowskyi carries increased number of genes despite the absence of recent whole-genome duplications.</title>
        <authorList>
            <person name="Schelkunov M."/>
            <person name="Shtratnikova V."/>
            <person name="Makarenko M."/>
            <person name="Klepikova A."/>
            <person name="Omelchenko D."/>
            <person name="Novikova G."/>
            <person name="Obukhova E."/>
            <person name="Bogdanov V."/>
            <person name="Penin A."/>
            <person name="Logacheva M."/>
        </authorList>
    </citation>
    <scope>NUCLEOTIDE SEQUENCE</scope>
    <source>
        <strain evidence="10">Hsosn_3</strain>
        <tissue evidence="10">Leaf</tissue>
    </source>
</reference>
<comment type="caution">
    <text evidence="10">The sequence shown here is derived from an EMBL/GenBank/DDBJ whole genome shotgun (WGS) entry which is preliminary data.</text>
</comment>
<evidence type="ECO:0000256" key="2">
    <source>
        <dbReference type="ARBA" id="ARBA00012483"/>
    </source>
</evidence>
<keyword evidence="11" id="KW-1185">Reference proteome</keyword>
<evidence type="ECO:0000256" key="1">
    <source>
        <dbReference type="ARBA" id="ARBA00000900"/>
    </source>
</evidence>
<evidence type="ECO:0000256" key="6">
    <source>
        <dbReference type="ARBA" id="ARBA00022786"/>
    </source>
</evidence>
<organism evidence="10 11">
    <name type="scientific">Heracleum sosnowskyi</name>
    <dbReference type="NCBI Taxonomy" id="360622"/>
    <lineage>
        <taxon>Eukaryota</taxon>
        <taxon>Viridiplantae</taxon>
        <taxon>Streptophyta</taxon>
        <taxon>Embryophyta</taxon>
        <taxon>Tracheophyta</taxon>
        <taxon>Spermatophyta</taxon>
        <taxon>Magnoliopsida</taxon>
        <taxon>eudicotyledons</taxon>
        <taxon>Gunneridae</taxon>
        <taxon>Pentapetalae</taxon>
        <taxon>asterids</taxon>
        <taxon>campanulids</taxon>
        <taxon>Apiales</taxon>
        <taxon>Apiaceae</taxon>
        <taxon>Apioideae</taxon>
        <taxon>apioid superclade</taxon>
        <taxon>Tordylieae</taxon>
        <taxon>Tordyliinae</taxon>
        <taxon>Heracleum</taxon>
    </lineage>
</organism>
<dbReference type="EMBL" id="JAUIZM010000011">
    <property type="protein sequence ID" value="KAK1354696.1"/>
    <property type="molecule type" value="Genomic_DNA"/>
</dbReference>
<reference evidence="10" key="2">
    <citation type="submission" date="2023-05" db="EMBL/GenBank/DDBJ databases">
        <authorList>
            <person name="Schelkunov M.I."/>
        </authorList>
    </citation>
    <scope>NUCLEOTIDE SEQUENCE</scope>
    <source>
        <strain evidence="10">Hsosn_3</strain>
        <tissue evidence="10">Leaf</tissue>
    </source>
</reference>
<dbReference type="InterPro" id="IPR039525">
    <property type="entry name" value="RNF126-like_zinc-ribbon"/>
</dbReference>
<dbReference type="GO" id="GO:0061630">
    <property type="term" value="F:ubiquitin protein ligase activity"/>
    <property type="evidence" value="ECO:0007669"/>
    <property type="project" value="UniProtKB-EC"/>
</dbReference>
<gene>
    <name evidence="10" type="ORF">POM88_047952</name>
</gene>
<keyword evidence="7" id="KW-0862">Zinc</keyword>
<dbReference type="AlphaFoldDB" id="A0AAD8GU70"/>
<evidence type="ECO:0000256" key="7">
    <source>
        <dbReference type="ARBA" id="ARBA00022833"/>
    </source>
</evidence>
<dbReference type="GO" id="GO:0008270">
    <property type="term" value="F:zinc ion binding"/>
    <property type="evidence" value="ECO:0007669"/>
    <property type="project" value="UniProtKB-KW"/>
</dbReference>
<comment type="catalytic activity">
    <reaction evidence="1">
        <text>S-ubiquitinyl-[E2 ubiquitin-conjugating enzyme]-L-cysteine + [acceptor protein]-L-lysine = [E2 ubiquitin-conjugating enzyme]-L-cysteine + N(6)-ubiquitinyl-[acceptor protein]-L-lysine.</text>
        <dbReference type="EC" id="2.3.2.27"/>
    </reaction>
</comment>
<dbReference type="Pfam" id="PF14369">
    <property type="entry name" value="Zn_ribbon_19"/>
    <property type="match status" value="1"/>
</dbReference>
<name>A0AAD8GU70_9APIA</name>
<evidence type="ECO:0000313" key="11">
    <source>
        <dbReference type="Proteomes" id="UP001237642"/>
    </source>
</evidence>